<organism evidence="4 5">
    <name type="scientific">Dokdonia pacifica</name>
    <dbReference type="NCBI Taxonomy" id="1627892"/>
    <lineage>
        <taxon>Bacteria</taxon>
        <taxon>Pseudomonadati</taxon>
        <taxon>Bacteroidota</taxon>
        <taxon>Flavobacteriia</taxon>
        <taxon>Flavobacteriales</taxon>
        <taxon>Flavobacteriaceae</taxon>
        <taxon>Dokdonia</taxon>
    </lineage>
</organism>
<proteinExistence type="inferred from homology"/>
<dbReference type="GO" id="GO:0016788">
    <property type="term" value="F:hydrolase activity, acting on ester bonds"/>
    <property type="evidence" value="ECO:0007669"/>
    <property type="project" value="TreeGrafter"/>
</dbReference>
<evidence type="ECO:0000256" key="2">
    <source>
        <dbReference type="ARBA" id="ARBA00022801"/>
    </source>
</evidence>
<evidence type="ECO:0000256" key="3">
    <source>
        <dbReference type="SAM" id="SignalP"/>
    </source>
</evidence>
<dbReference type="InterPro" id="IPR000801">
    <property type="entry name" value="Esterase-like"/>
</dbReference>
<name>A0A239ANP8_9FLAO</name>
<keyword evidence="2" id="KW-0378">Hydrolase</keyword>
<comment type="similarity">
    <text evidence="1">Belongs to the esterase D family.</text>
</comment>
<dbReference type="InterPro" id="IPR029058">
    <property type="entry name" value="AB_hydrolase_fold"/>
</dbReference>
<dbReference type="AlphaFoldDB" id="A0A239ANP8"/>
<keyword evidence="3" id="KW-0732">Signal</keyword>
<accession>A0A239ANP8</accession>
<dbReference type="Proteomes" id="UP000198379">
    <property type="component" value="Unassembled WGS sequence"/>
</dbReference>
<feature type="chain" id="PRO_5013122407" description="Esterase" evidence="3">
    <location>
        <begin position="23"/>
        <end position="279"/>
    </location>
</feature>
<evidence type="ECO:0000256" key="1">
    <source>
        <dbReference type="ARBA" id="ARBA00005622"/>
    </source>
</evidence>
<dbReference type="PANTHER" id="PTHR40841">
    <property type="entry name" value="SIDEROPHORE TRIACETYLFUSARININE C ESTERASE"/>
    <property type="match status" value="1"/>
</dbReference>
<dbReference type="EMBL" id="FZNY01000005">
    <property type="protein sequence ID" value="SNR96674.1"/>
    <property type="molecule type" value="Genomic_DNA"/>
</dbReference>
<dbReference type="RefSeq" id="WP_089372266.1">
    <property type="nucleotide sequence ID" value="NZ_BMEP01000006.1"/>
</dbReference>
<dbReference type="OrthoDB" id="9784036at2"/>
<dbReference type="SUPFAM" id="SSF53474">
    <property type="entry name" value="alpha/beta-Hydrolases"/>
    <property type="match status" value="1"/>
</dbReference>
<dbReference type="Pfam" id="PF00756">
    <property type="entry name" value="Esterase"/>
    <property type="match status" value="1"/>
</dbReference>
<feature type="signal peptide" evidence="3">
    <location>
        <begin position="1"/>
        <end position="22"/>
    </location>
</feature>
<dbReference type="PANTHER" id="PTHR40841:SF2">
    <property type="entry name" value="SIDEROPHORE-DEGRADING ESTERASE (EUROFUNG)"/>
    <property type="match status" value="1"/>
</dbReference>
<dbReference type="InterPro" id="IPR052558">
    <property type="entry name" value="Siderophore_Hydrolase_D"/>
</dbReference>
<keyword evidence="5" id="KW-1185">Reference proteome</keyword>
<protein>
    <recommendedName>
        <fullName evidence="6">Esterase</fullName>
    </recommendedName>
</protein>
<reference evidence="4 5" key="1">
    <citation type="submission" date="2017-06" db="EMBL/GenBank/DDBJ databases">
        <authorList>
            <person name="Kim H.J."/>
            <person name="Triplett B.A."/>
        </authorList>
    </citation>
    <scope>NUCLEOTIDE SEQUENCE [LARGE SCALE GENOMIC DNA]</scope>
    <source>
        <strain evidence="4 5">DSM 25597</strain>
    </source>
</reference>
<gene>
    <name evidence="4" type="ORF">SAMN06265376_1056</name>
</gene>
<dbReference type="Gene3D" id="3.40.50.1820">
    <property type="entry name" value="alpha/beta hydrolase"/>
    <property type="match status" value="1"/>
</dbReference>
<evidence type="ECO:0008006" key="6">
    <source>
        <dbReference type="Google" id="ProtNLM"/>
    </source>
</evidence>
<evidence type="ECO:0000313" key="5">
    <source>
        <dbReference type="Proteomes" id="UP000198379"/>
    </source>
</evidence>
<sequence>MKKRTIYTILIACIASLMSAFATFIILDTSETPSTYDTYEIESIVLQEKRELIVKKPRNYTNKKQYPVVYVLGGNSLTYTIAADTDLLSRVGNIPEVIVVGIPSIDQKTRQRDLTPPYLKQDLDETNSPTGKADSFLEYLEREVISLVEKNYSTNNQRTIVGHSREGLLVLYSLTVKPNLFNTRIALSPALWREENTFVRKFDDFLKDNPTLSSNLFMSMGENEVDKMKTAFDLSINLLEKKAPDNLIWKSYYMPKATHQTNHYLTAGIGVNYFFHDTK</sequence>
<evidence type="ECO:0000313" key="4">
    <source>
        <dbReference type="EMBL" id="SNR96674.1"/>
    </source>
</evidence>